<dbReference type="AlphaFoldDB" id="A0A6A6YUC1"/>
<feature type="region of interest" description="Disordered" evidence="1">
    <location>
        <begin position="1"/>
        <end position="20"/>
    </location>
</feature>
<dbReference type="GeneID" id="54460387"/>
<dbReference type="EMBL" id="MU003697">
    <property type="protein sequence ID" value="KAF2812138.1"/>
    <property type="molecule type" value="Genomic_DNA"/>
</dbReference>
<evidence type="ECO:0000313" key="4">
    <source>
        <dbReference type="RefSeq" id="XP_033579102.1"/>
    </source>
</evidence>
<sequence>MARRFAKPGSAQGWRPQRRTQAFLEEWEGKEMQVWQTAATPGHRRREQNKVQRLPKQRDLQMSQDRNLDRSRKPAANELSWAEVVCSEM</sequence>
<gene>
    <name evidence="2 4" type="ORF">BDZ99DRAFT_460914</name>
</gene>
<organism evidence="2">
    <name type="scientific">Mytilinidion resinicola</name>
    <dbReference type="NCBI Taxonomy" id="574789"/>
    <lineage>
        <taxon>Eukaryota</taxon>
        <taxon>Fungi</taxon>
        <taxon>Dikarya</taxon>
        <taxon>Ascomycota</taxon>
        <taxon>Pezizomycotina</taxon>
        <taxon>Dothideomycetes</taxon>
        <taxon>Pleosporomycetidae</taxon>
        <taxon>Mytilinidiales</taxon>
        <taxon>Mytilinidiaceae</taxon>
        <taxon>Mytilinidion</taxon>
    </lineage>
</organism>
<name>A0A6A6YUC1_9PEZI</name>
<feature type="region of interest" description="Disordered" evidence="1">
    <location>
        <begin position="36"/>
        <end position="80"/>
    </location>
</feature>
<keyword evidence="3" id="KW-1185">Reference proteome</keyword>
<dbReference type="Proteomes" id="UP000504636">
    <property type="component" value="Unplaced"/>
</dbReference>
<evidence type="ECO:0000313" key="3">
    <source>
        <dbReference type="Proteomes" id="UP000504636"/>
    </source>
</evidence>
<protein>
    <submittedName>
        <fullName evidence="2 4">Uncharacterized protein</fullName>
    </submittedName>
</protein>
<dbReference type="RefSeq" id="XP_033579102.1">
    <property type="nucleotide sequence ID" value="XM_033719494.1"/>
</dbReference>
<reference evidence="4" key="3">
    <citation type="submission" date="2025-04" db="UniProtKB">
        <authorList>
            <consortium name="RefSeq"/>
        </authorList>
    </citation>
    <scope>IDENTIFICATION</scope>
    <source>
        <strain evidence="4">CBS 304.34</strain>
    </source>
</reference>
<reference evidence="2 4" key="1">
    <citation type="journal article" date="2020" name="Stud. Mycol.">
        <title>101 Dothideomycetes genomes: a test case for predicting lifestyles and emergence of pathogens.</title>
        <authorList>
            <person name="Haridas S."/>
            <person name="Albert R."/>
            <person name="Binder M."/>
            <person name="Bloem J."/>
            <person name="Labutti K."/>
            <person name="Salamov A."/>
            <person name="Andreopoulos B."/>
            <person name="Baker S."/>
            <person name="Barry K."/>
            <person name="Bills G."/>
            <person name="Bluhm B."/>
            <person name="Cannon C."/>
            <person name="Castanera R."/>
            <person name="Culley D."/>
            <person name="Daum C."/>
            <person name="Ezra D."/>
            <person name="Gonzalez J."/>
            <person name="Henrissat B."/>
            <person name="Kuo A."/>
            <person name="Liang C."/>
            <person name="Lipzen A."/>
            <person name="Lutzoni F."/>
            <person name="Magnuson J."/>
            <person name="Mondo S."/>
            <person name="Nolan M."/>
            <person name="Ohm R."/>
            <person name="Pangilinan J."/>
            <person name="Park H.-J."/>
            <person name="Ramirez L."/>
            <person name="Alfaro M."/>
            <person name="Sun H."/>
            <person name="Tritt A."/>
            <person name="Yoshinaga Y."/>
            <person name="Zwiers L.-H."/>
            <person name="Turgeon B."/>
            <person name="Goodwin S."/>
            <person name="Spatafora J."/>
            <person name="Crous P."/>
            <person name="Grigoriev I."/>
        </authorList>
    </citation>
    <scope>NUCLEOTIDE SEQUENCE</scope>
    <source>
        <strain evidence="2 4">CBS 304.34</strain>
    </source>
</reference>
<reference evidence="4" key="2">
    <citation type="submission" date="2020-04" db="EMBL/GenBank/DDBJ databases">
        <authorList>
            <consortium name="NCBI Genome Project"/>
        </authorList>
    </citation>
    <scope>NUCLEOTIDE SEQUENCE</scope>
    <source>
        <strain evidence="4">CBS 304.34</strain>
    </source>
</reference>
<evidence type="ECO:0000256" key="1">
    <source>
        <dbReference type="SAM" id="MobiDB-lite"/>
    </source>
</evidence>
<accession>A0A6A6YUC1</accession>
<proteinExistence type="predicted"/>
<evidence type="ECO:0000313" key="2">
    <source>
        <dbReference type="EMBL" id="KAF2812138.1"/>
    </source>
</evidence>